<dbReference type="InterPro" id="IPR041916">
    <property type="entry name" value="Anti_sigma_zinc_sf"/>
</dbReference>
<dbReference type="NCBIfam" id="TIGR02451">
    <property type="entry name" value="anti_sig_ChrR"/>
    <property type="match status" value="1"/>
</dbReference>
<dbReference type="Proteomes" id="UP000635142">
    <property type="component" value="Unassembled WGS sequence"/>
</dbReference>
<dbReference type="SUPFAM" id="SSF51182">
    <property type="entry name" value="RmlC-like cupins"/>
    <property type="match status" value="1"/>
</dbReference>
<name>A0A927D8M3_9RHOB</name>
<accession>A0A927D8M3</accession>
<dbReference type="Gene3D" id="1.10.10.1320">
    <property type="entry name" value="Anti-sigma factor, zinc-finger domain"/>
    <property type="match status" value="1"/>
</dbReference>
<dbReference type="RefSeq" id="WP_191076735.1">
    <property type="nucleotide sequence ID" value="NZ_JACTAG010000002.1"/>
</dbReference>
<keyword evidence="3" id="KW-1185">Reference proteome</keyword>
<dbReference type="InterPro" id="IPR012807">
    <property type="entry name" value="Anti-sigma_ChrR"/>
</dbReference>
<gene>
    <name evidence="2" type="ORF">H9Q16_17700</name>
</gene>
<reference evidence="2" key="1">
    <citation type="submission" date="2020-08" db="EMBL/GenBank/DDBJ databases">
        <title>Sulfitobacter aestuariivivens sp. nov., isolated from a tidal flat.</title>
        <authorList>
            <person name="Park S."/>
            <person name="Yoon J.-H."/>
        </authorList>
    </citation>
    <scope>NUCLEOTIDE SEQUENCE</scope>
    <source>
        <strain evidence="2">TSTF-M16</strain>
    </source>
</reference>
<dbReference type="InterPro" id="IPR014710">
    <property type="entry name" value="RmlC-like_jellyroll"/>
</dbReference>
<evidence type="ECO:0000313" key="2">
    <source>
        <dbReference type="EMBL" id="MBD3665774.1"/>
    </source>
</evidence>
<dbReference type="CDD" id="cd20301">
    <property type="entry name" value="cupin_ChrR"/>
    <property type="match status" value="1"/>
</dbReference>
<evidence type="ECO:0000259" key="1">
    <source>
        <dbReference type="Pfam" id="PF12973"/>
    </source>
</evidence>
<evidence type="ECO:0000313" key="3">
    <source>
        <dbReference type="Proteomes" id="UP000635142"/>
    </source>
</evidence>
<dbReference type="EMBL" id="JACTAG010000002">
    <property type="protein sequence ID" value="MBD3665774.1"/>
    <property type="molecule type" value="Genomic_DNA"/>
</dbReference>
<dbReference type="AlphaFoldDB" id="A0A927D8M3"/>
<sequence>MTIKHHPEESTLLAYATNNLPEAFNLIVASHVSLCDECRAIVESHDTLGGALIETGTVASMDTESLDRALARLDVKTMPERKRHTPGTLPTPLQDYVGGDVDSIRWQPVGMGVKQAILPTSSAATARLLYIPAGAAMPHHSHKGTEMTLVLQGAFEDEDGRFARGDVEVADADVHHTPIADIGEDCICLAVTEAPLRFKGWLPRIMQRFVRI</sequence>
<dbReference type="Gene3D" id="2.60.120.10">
    <property type="entry name" value="Jelly Rolls"/>
    <property type="match status" value="1"/>
</dbReference>
<dbReference type="Pfam" id="PF12973">
    <property type="entry name" value="Cupin_7"/>
    <property type="match status" value="1"/>
</dbReference>
<proteinExistence type="predicted"/>
<dbReference type="InterPro" id="IPR025979">
    <property type="entry name" value="ChrR-like_cupin_dom"/>
</dbReference>
<feature type="domain" description="ChrR-like cupin" evidence="1">
    <location>
        <begin position="100"/>
        <end position="191"/>
    </location>
</feature>
<protein>
    <submittedName>
        <fullName evidence="2">Cupin domain-containing protein</fullName>
    </submittedName>
</protein>
<comment type="caution">
    <text evidence="2">The sequence shown here is derived from an EMBL/GenBank/DDBJ whole genome shotgun (WGS) entry which is preliminary data.</text>
</comment>
<dbReference type="InterPro" id="IPR011051">
    <property type="entry name" value="RmlC_Cupin_sf"/>
</dbReference>
<organism evidence="2 3">
    <name type="scientific">Sulfitobacter aestuariivivens</name>
    <dbReference type="NCBI Taxonomy" id="2766981"/>
    <lineage>
        <taxon>Bacteria</taxon>
        <taxon>Pseudomonadati</taxon>
        <taxon>Pseudomonadota</taxon>
        <taxon>Alphaproteobacteria</taxon>
        <taxon>Rhodobacterales</taxon>
        <taxon>Roseobacteraceae</taxon>
        <taxon>Sulfitobacter</taxon>
    </lineage>
</organism>